<accession>A0A2N3L8U1</accession>
<dbReference type="InterPro" id="IPR011104">
    <property type="entry name" value="Hpr_kin/Pase_C"/>
</dbReference>
<reference evidence="2 3" key="1">
    <citation type="submission" date="2017-09" db="EMBL/GenBank/DDBJ databases">
        <title>Biodiversity and function of Thalassospira species in the particle-attached aromatic-hydrocarbon-degrading consortia from the surface seawater of the China South Sea.</title>
        <authorList>
            <person name="Dong C."/>
            <person name="Lai Q."/>
            <person name="Shao Z."/>
        </authorList>
    </citation>
    <scope>NUCLEOTIDE SEQUENCE [LARGE SCALE GENOMIC DNA]</scope>
    <source>
        <strain evidence="2 3">139Z-12</strain>
    </source>
</reference>
<dbReference type="Proteomes" id="UP000233332">
    <property type="component" value="Unassembled WGS sequence"/>
</dbReference>
<name>A0A2N3L8U1_9PROT</name>
<dbReference type="CDD" id="cd01918">
    <property type="entry name" value="HprK_C"/>
    <property type="match status" value="1"/>
</dbReference>
<keyword evidence="2" id="KW-0418">Kinase</keyword>
<dbReference type="Gene3D" id="3.40.50.300">
    <property type="entry name" value="P-loop containing nucleotide triphosphate hydrolases"/>
    <property type="match status" value="1"/>
</dbReference>
<dbReference type="EMBL" id="NXGX01000003">
    <property type="protein sequence ID" value="PKR59140.1"/>
    <property type="molecule type" value="Genomic_DNA"/>
</dbReference>
<evidence type="ECO:0000259" key="1">
    <source>
        <dbReference type="Pfam" id="PF07475"/>
    </source>
</evidence>
<keyword evidence="2" id="KW-0723">Serine/threonine-protein kinase</keyword>
<protein>
    <submittedName>
        <fullName evidence="2">Serine/threonine protein kinase</fullName>
    </submittedName>
</protein>
<keyword evidence="3" id="KW-1185">Reference proteome</keyword>
<gene>
    <name evidence="2" type="ORF">COO92_07400</name>
</gene>
<dbReference type="GO" id="GO:0004674">
    <property type="term" value="F:protein serine/threonine kinase activity"/>
    <property type="evidence" value="ECO:0007669"/>
    <property type="project" value="UniProtKB-KW"/>
</dbReference>
<comment type="caution">
    <text evidence="2">The sequence shown here is derived from an EMBL/GenBank/DDBJ whole genome shotgun (WGS) entry which is preliminary data.</text>
</comment>
<feature type="domain" description="HPr kinase/phosphorylase C-terminal" evidence="1">
    <location>
        <begin position="3"/>
        <end position="76"/>
    </location>
</feature>
<evidence type="ECO:0000313" key="2">
    <source>
        <dbReference type="EMBL" id="PKR59140.1"/>
    </source>
</evidence>
<proteinExistence type="predicted"/>
<dbReference type="GO" id="GO:0005524">
    <property type="term" value="F:ATP binding"/>
    <property type="evidence" value="ECO:0007669"/>
    <property type="project" value="InterPro"/>
</dbReference>
<organism evidence="2 3">
    <name type="scientific">Thalassospira lohafexi</name>
    <dbReference type="NCBI Taxonomy" id="744227"/>
    <lineage>
        <taxon>Bacteria</taxon>
        <taxon>Pseudomonadati</taxon>
        <taxon>Pseudomonadota</taxon>
        <taxon>Alphaproteobacteria</taxon>
        <taxon>Rhodospirillales</taxon>
        <taxon>Thalassospiraceae</taxon>
        <taxon>Thalassospira</taxon>
    </lineage>
</organism>
<sequence length="146" mass="15370">MSQIHANCILIGAHAVLVRGASGAGKSSLSLRLMSKGAVLISDDRTDLVARDGRLIARSPSQIAGLCEVRGIGVVRGLPTKPEGDVRLVVDLVDDPGDVERMPVPETELMCGIEISKWKFCVSDLAVEAKIGVALALATGQMQLEP</sequence>
<evidence type="ECO:0000313" key="3">
    <source>
        <dbReference type="Proteomes" id="UP000233332"/>
    </source>
</evidence>
<dbReference type="GO" id="GO:0006109">
    <property type="term" value="P:regulation of carbohydrate metabolic process"/>
    <property type="evidence" value="ECO:0007669"/>
    <property type="project" value="InterPro"/>
</dbReference>
<dbReference type="SUPFAM" id="SSF53795">
    <property type="entry name" value="PEP carboxykinase-like"/>
    <property type="match status" value="1"/>
</dbReference>
<dbReference type="RefSeq" id="WP_101301717.1">
    <property type="nucleotide sequence ID" value="NZ_NXGX01000003.1"/>
</dbReference>
<dbReference type="GO" id="GO:0000155">
    <property type="term" value="F:phosphorelay sensor kinase activity"/>
    <property type="evidence" value="ECO:0007669"/>
    <property type="project" value="InterPro"/>
</dbReference>
<keyword evidence="2" id="KW-0808">Transferase</keyword>
<dbReference type="InterPro" id="IPR027417">
    <property type="entry name" value="P-loop_NTPase"/>
</dbReference>
<dbReference type="AlphaFoldDB" id="A0A2N3L8U1"/>
<dbReference type="Pfam" id="PF07475">
    <property type="entry name" value="Hpr_kinase_C"/>
    <property type="match status" value="1"/>
</dbReference>